<organism evidence="4 5">
    <name type="scientific">Vanessa tameamea</name>
    <name type="common">Kamehameha butterfly</name>
    <dbReference type="NCBI Taxonomy" id="334116"/>
    <lineage>
        <taxon>Eukaryota</taxon>
        <taxon>Metazoa</taxon>
        <taxon>Ecdysozoa</taxon>
        <taxon>Arthropoda</taxon>
        <taxon>Hexapoda</taxon>
        <taxon>Insecta</taxon>
        <taxon>Pterygota</taxon>
        <taxon>Neoptera</taxon>
        <taxon>Endopterygota</taxon>
        <taxon>Lepidoptera</taxon>
        <taxon>Glossata</taxon>
        <taxon>Ditrysia</taxon>
        <taxon>Papilionoidea</taxon>
        <taxon>Nymphalidae</taxon>
        <taxon>Nymphalinae</taxon>
        <taxon>Vanessa</taxon>
    </lineage>
</organism>
<dbReference type="Proteomes" id="UP001652626">
    <property type="component" value="Chromosome 17"/>
</dbReference>
<proteinExistence type="predicted"/>
<feature type="repeat" description="ANK" evidence="3">
    <location>
        <begin position="144"/>
        <end position="176"/>
    </location>
</feature>
<gene>
    <name evidence="5" type="primary">LOC135193753</name>
</gene>
<dbReference type="SUPFAM" id="SSF48403">
    <property type="entry name" value="Ankyrin repeat"/>
    <property type="match status" value="1"/>
</dbReference>
<dbReference type="PROSITE" id="PS50088">
    <property type="entry name" value="ANK_REPEAT"/>
    <property type="match status" value="2"/>
</dbReference>
<keyword evidence="1" id="KW-0677">Repeat</keyword>
<evidence type="ECO:0000313" key="5">
    <source>
        <dbReference type="RefSeq" id="XP_064073639.1"/>
    </source>
</evidence>
<evidence type="ECO:0000256" key="1">
    <source>
        <dbReference type="ARBA" id="ARBA00022737"/>
    </source>
</evidence>
<dbReference type="InterPro" id="IPR002110">
    <property type="entry name" value="Ankyrin_rpt"/>
</dbReference>
<evidence type="ECO:0000313" key="4">
    <source>
        <dbReference type="Proteomes" id="UP001652626"/>
    </source>
</evidence>
<evidence type="ECO:0000256" key="2">
    <source>
        <dbReference type="ARBA" id="ARBA00023043"/>
    </source>
</evidence>
<dbReference type="InterPro" id="IPR036770">
    <property type="entry name" value="Ankyrin_rpt-contain_sf"/>
</dbReference>
<dbReference type="RefSeq" id="XP_064073639.1">
    <property type="nucleotide sequence ID" value="XM_064217569.1"/>
</dbReference>
<accession>A0ABM4AQR3</accession>
<reference evidence="5" key="1">
    <citation type="submission" date="2025-08" db="UniProtKB">
        <authorList>
            <consortium name="RefSeq"/>
        </authorList>
    </citation>
    <scope>IDENTIFICATION</scope>
    <source>
        <tissue evidence="5">Whole body</tissue>
    </source>
</reference>
<keyword evidence="2 3" id="KW-0040">ANK repeat</keyword>
<dbReference type="SMART" id="SM00248">
    <property type="entry name" value="ANK"/>
    <property type="match status" value="3"/>
</dbReference>
<protein>
    <submittedName>
        <fullName evidence="5">Uncharacterized protein LOC135193753</fullName>
    </submittedName>
</protein>
<dbReference type="Pfam" id="PF12796">
    <property type="entry name" value="Ank_2"/>
    <property type="match status" value="2"/>
</dbReference>
<dbReference type="GeneID" id="135193753"/>
<keyword evidence="4" id="KW-1185">Reference proteome</keyword>
<dbReference type="PANTHER" id="PTHR24171:SF9">
    <property type="entry name" value="ANKYRIN REPEAT DOMAIN-CONTAINING PROTEIN 39"/>
    <property type="match status" value="1"/>
</dbReference>
<dbReference type="Gene3D" id="1.25.40.20">
    <property type="entry name" value="Ankyrin repeat-containing domain"/>
    <property type="match status" value="2"/>
</dbReference>
<dbReference type="PANTHER" id="PTHR24171">
    <property type="entry name" value="ANKYRIN REPEAT DOMAIN-CONTAINING PROTEIN 39-RELATED"/>
    <property type="match status" value="1"/>
</dbReference>
<evidence type="ECO:0000256" key="3">
    <source>
        <dbReference type="PROSITE-ProRule" id="PRU00023"/>
    </source>
</evidence>
<sequence>MVDINLQSDNEIPIADNDTENEPESIVIAYLRNKDTLRENDEIFTTRKKSSLLENVPKMETILEELSENSLDVHIPSYPGSPRSLNVGSGTSYTSDIHQDSRIKEAIEFLHQDKEFLVAAEIGNDNLLAIYIRRGFAIQQVDHLGRNALHLAVCSGNLRAIKLLLDSGVDPNVKDNVGMTPLSLSLMRRPSLLVASFLFDHGARIMQRSNPMDTGLFIQFAMMCTPTLEEQNILRLLVYKGAVINDPYAPGGRQALHFAAMSNNITLIKILVKLGADMYMTNHRNETPKDTAATFKCKEAYELLLQLEDKELTISNSSTTFNW</sequence>
<dbReference type="PROSITE" id="PS50297">
    <property type="entry name" value="ANK_REP_REGION"/>
    <property type="match status" value="2"/>
</dbReference>
<name>A0ABM4AQR3_VANTA</name>
<feature type="repeat" description="ANK" evidence="3">
    <location>
        <begin position="251"/>
        <end position="283"/>
    </location>
</feature>